<dbReference type="AlphaFoldDB" id="A0AB34ITU7"/>
<comment type="caution">
    <text evidence="4">The sequence shown here is derived from an EMBL/GenBank/DDBJ whole genome shotgun (WGS) entry which is preliminary data.</text>
</comment>
<feature type="transmembrane region" description="Helical" evidence="2">
    <location>
        <begin position="237"/>
        <end position="260"/>
    </location>
</feature>
<dbReference type="EMBL" id="JBGBPQ010000018">
    <property type="protein sequence ID" value="KAL1507419.1"/>
    <property type="molecule type" value="Genomic_DNA"/>
</dbReference>
<evidence type="ECO:0000313" key="4">
    <source>
        <dbReference type="EMBL" id="KAL1507427.1"/>
    </source>
</evidence>
<feature type="transmembrane region" description="Helical" evidence="2">
    <location>
        <begin position="272"/>
        <end position="298"/>
    </location>
</feature>
<feature type="region of interest" description="Disordered" evidence="1">
    <location>
        <begin position="129"/>
        <end position="149"/>
    </location>
</feature>
<organism evidence="4 5">
    <name type="scientific">Prymnesium parvum</name>
    <name type="common">Toxic golden alga</name>
    <dbReference type="NCBI Taxonomy" id="97485"/>
    <lineage>
        <taxon>Eukaryota</taxon>
        <taxon>Haptista</taxon>
        <taxon>Haptophyta</taxon>
        <taxon>Prymnesiophyceae</taxon>
        <taxon>Prymnesiales</taxon>
        <taxon>Prymnesiaceae</taxon>
        <taxon>Prymnesium</taxon>
    </lineage>
</organism>
<feature type="transmembrane region" description="Helical" evidence="2">
    <location>
        <begin position="377"/>
        <end position="399"/>
    </location>
</feature>
<dbReference type="EMBL" id="JBGBPQ010000018">
    <property type="protein sequence ID" value="KAL1507427.1"/>
    <property type="molecule type" value="Genomic_DNA"/>
</dbReference>
<proteinExistence type="predicted"/>
<feature type="compositionally biased region" description="Pro residues" evidence="1">
    <location>
        <begin position="137"/>
        <end position="147"/>
    </location>
</feature>
<feature type="transmembrane region" description="Helical" evidence="2">
    <location>
        <begin position="310"/>
        <end position="330"/>
    </location>
</feature>
<name>A0AB34ITU7_PRYPA</name>
<feature type="transmembrane region" description="Helical" evidence="2">
    <location>
        <begin position="167"/>
        <end position="187"/>
    </location>
</feature>
<evidence type="ECO:0008006" key="6">
    <source>
        <dbReference type="Google" id="ProtNLM"/>
    </source>
</evidence>
<accession>A0AB34ITU7</accession>
<feature type="transmembrane region" description="Helical" evidence="2">
    <location>
        <begin position="342"/>
        <end position="365"/>
    </location>
</feature>
<protein>
    <recommendedName>
        <fullName evidence="6">Transmembrane protein</fullName>
    </recommendedName>
</protein>
<dbReference type="Proteomes" id="UP001515480">
    <property type="component" value="Unassembled WGS sequence"/>
</dbReference>
<keyword evidence="2" id="KW-0812">Transmembrane</keyword>
<dbReference type="PROSITE" id="PS51257">
    <property type="entry name" value="PROKAR_LIPOPROTEIN"/>
    <property type="match status" value="1"/>
</dbReference>
<evidence type="ECO:0000256" key="2">
    <source>
        <dbReference type="SAM" id="Phobius"/>
    </source>
</evidence>
<evidence type="ECO:0000313" key="5">
    <source>
        <dbReference type="Proteomes" id="UP001515480"/>
    </source>
</evidence>
<evidence type="ECO:0000256" key="1">
    <source>
        <dbReference type="SAM" id="MobiDB-lite"/>
    </source>
</evidence>
<sequence length="418" mass="43477">MIAPRGRSVAFAFPSLALVAIACFGLQATAHSSLLRGAYSSLSRAAWLAHTVAIERMLAKDLRSRPTPLVNLPLAAATVACQAALTATPPINFPLNASPPTAFPRTSTAPPATNPNVAPPTAIPPTAIPPKSLAHPTIPPTATPSPAAPSTAIPPIATPPPATPPTATLAILSQLLLVCMLLIALAVPSASASSHPPRLVLSTGEACGCACLTQTNLVLMLYLSLVVEAGLHVLDDVAAIRLVCTLLIQVSSTCWLLYGISLLLEPSRISPLRWLGAATCMLNFLVLEQPAAISLAFASNLEHHLALDPWVDLVVTLGYTLAGVCFLATSLPPSDAYSNGSWVASVILFICMIALAYVGGGLAFLSVTAQHSSTIPTLSTCFVVAGLLVPLCVAIIGCAKSWHRPERHLRVLSFSVEH</sequence>
<feature type="transmembrane region" description="Helical" evidence="2">
    <location>
        <begin position="199"/>
        <end position="225"/>
    </location>
</feature>
<keyword evidence="2" id="KW-0472">Membrane</keyword>
<keyword evidence="2" id="KW-1133">Transmembrane helix</keyword>
<reference evidence="4 5" key="1">
    <citation type="journal article" date="2024" name="Science">
        <title>Giant polyketide synthase enzymes in the biosynthesis of giant marine polyether toxins.</title>
        <authorList>
            <person name="Fallon T.R."/>
            <person name="Shende V.V."/>
            <person name="Wierzbicki I.H."/>
            <person name="Pendleton A.L."/>
            <person name="Watervoot N.F."/>
            <person name="Auber R.P."/>
            <person name="Gonzalez D.J."/>
            <person name="Wisecaver J.H."/>
            <person name="Moore B.S."/>
        </authorList>
    </citation>
    <scope>NUCLEOTIDE SEQUENCE [LARGE SCALE GENOMIC DNA]</scope>
    <source>
        <strain evidence="4 5">12B1</strain>
    </source>
</reference>
<keyword evidence="5" id="KW-1185">Reference proteome</keyword>
<evidence type="ECO:0000313" key="3">
    <source>
        <dbReference type="EMBL" id="KAL1507419.1"/>
    </source>
</evidence>
<gene>
    <name evidence="3" type="ORF">AB1Y20_008259</name>
    <name evidence="4" type="ORF">AB1Y20_008266</name>
</gene>